<dbReference type="Proteomes" id="UP000664554">
    <property type="component" value="Unassembled WGS sequence"/>
</dbReference>
<keyword evidence="2" id="KW-1133">Transmembrane helix</keyword>
<evidence type="ECO:0000313" key="3">
    <source>
        <dbReference type="EMBL" id="MBO1530916.1"/>
    </source>
</evidence>
<name>A0ABS3NNC4_9GAMM</name>
<dbReference type="InterPro" id="IPR011990">
    <property type="entry name" value="TPR-like_helical_dom_sf"/>
</dbReference>
<accession>A0ABS3NNC4</accession>
<feature type="compositionally biased region" description="Polar residues" evidence="1">
    <location>
        <begin position="482"/>
        <end position="494"/>
    </location>
</feature>
<dbReference type="SUPFAM" id="SSF48452">
    <property type="entry name" value="TPR-like"/>
    <property type="match status" value="1"/>
</dbReference>
<feature type="region of interest" description="Disordered" evidence="1">
    <location>
        <begin position="30"/>
        <end position="68"/>
    </location>
</feature>
<evidence type="ECO:0008006" key="5">
    <source>
        <dbReference type="Google" id="ProtNLM"/>
    </source>
</evidence>
<keyword evidence="2" id="KW-0812">Transmembrane</keyword>
<reference evidence="3 4" key="1">
    <citation type="submission" date="2021-03" db="EMBL/GenBank/DDBJ databases">
        <authorList>
            <person name="Shang D.-D."/>
            <person name="Du Z.-J."/>
            <person name="Chen G.-J."/>
        </authorList>
    </citation>
    <scope>NUCLEOTIDE SEQUENCE [LARGE SCALE GENOMIC DNA]</scope>
    <source>
        <strain evidence="3 4">F1192</strain>
    </source>
</reference>
<protein>
    <recommendedName>
        <fullName evidence="5">Pilus assembly protein FimV</fullName>
    </recommendedName>
</protein>
<organism evidence="3 4">
    <name type="scientific">Psychrobacter coccoides</name>
    <dbReference type="NCBI Taxonomy" id="2818440"/>
    <lineage>
        <taxon>Bacteria</taxon>
        <taxon>Pseudomonadati</taxon>
        <taxon>Pseudomonadota</taxon>
        <taxon>Gammaproteobacteria</taxon>
        <taxon>Moraxellales</taxon>
        <taxon>Moraxellaceae</taxon>
        <taxon>Psychrobacter</taxon>
    </lineage>
</organism>
<feature type="region of interest" description="Disordered" evidence="1">
    <location>
        <begin position="178"/>
        <end position="201"/>
    </location>
</feature>
<gene>
    <name evidence="3" type="ORF">J3492_06770</name>
</gene>
<evidence type="ECO:0000256" key="2">
    <source>
        <dbReference type="SAM" id="Phobius"/>
    </source>
</evidence>
<feature type="transmembrane region" description="Helical" evidence="2">
    <location>
        <begin position="6"/>
        <end position="22"/>
    </location>
</feature>
<dbReference type="InterPro" id="IPR038440">
    <property type="entry name" value="FimV_C_sf"/>
</dbReference>
<evidence type="ECO:0000313" key="4">
    <source>
        <dbReference type="Proteomes" id="UP000664554"/>
    </source>
</evidence>
<keyword evidence="2" id="KW-0472">Membrane</keyword>
<dbReference type="EMBL" id="JAGBKM010000010">
    <property type="protein sequence ID" value="MBO1530916.1"/>
    <property type="molecule type" value="Genomic_DNA"/>
</dbReference>
<feature type="region of interest" description="Disordered" evidence="1">
    <location>
        <begin position="463"/>
        <end position="494"/>
    </location>
</feature>
<dbReference type="InterPro" id="IPR020011">
    <property type="entry name" value="FimV_C"/>
</dbReference>
<dbReference type="Gene3D" id="1.20.58.2200">
    <property type="match status" value="1"/>
</dbReference>
<comment type="caution">
    <text evidence="3">The sequence shown here is derived from an EMBL/GenBank/DDBJ whole genome shotgun (WGS) entry which is preliminary data.</text>
</comment>
<sequence length="562" mass="61666">MDSMLYIIAGLVVIILLAVLLLRRKKAQKPPTQRINRAEKTAAASTPVRKQPIASSNPEPEQTKQSASQFDPITIAQRFIDQQRYDKAIETLSRSLKTQPHDAKLLLKLLNIYAVTNQHEDFYTTYEAIQPSADPAILNEADQLKSLLDQEQIQNVPVQPEESSTDIDSIDFDLPVAQRTPVPTTQPSHDLDNLEGTNDLETSHDLSDLEALDLNTLSETVEAPQETLEHNSDDDTFALTLDDLEVDSLDTDTIETSAFDIDALETSHDKANEDTGHTSGAKDAANELADTVENIDSDFALDFDFPTENERAVEAASQDDKQDTHSADNLTLEEDFVLDLDDLTAEVSDSDVEGAAVQDNDTDNNEDFALLLEDIEESKEDNTASDLSIETEDTSSVLGMGVADTVAQLDELDFDELSFDDGSFDTAADLPSTPDSAAIKNDVSESDDRILIDDDFDFDALVSSPSTEAPVVSEDDAEGDSYSDSLSQKPVTPETSADFAEQFAADFDFVKTLDNNQVTLDLAAQYLQLGEYDSAKRLLKEVIVQGNHEQQSQAQELLARTA</sequence>
<evidence type="ECO:0000256" key="1">
    <source>
        <dbReference type="SAM" id="MobiDB-lite"/>
    </source>
</evidence>
<proteinExistence type="predicted"/>
<dbReference type="NCBIfam" id="TIGR03504">
    <property type="entry name" value="FimV_Cterm"/>
    <property type="match status" value="1"/>
</dbReference>
<feature type="compositionally biased region" description="Polar residues" evidence="1">
    <location>
        <begin position="53"/>
        <end position="68"/>
    </location>
</feature>
<dbReference type="Gene3D" id="1.25.40.10">
    <property type="entry name" value="Tetratricopeptide repeat domain"/>
    <property type="match status" value="1"/>
</dbReference>
<keyword evidence="4" id="KW-1185">Reference proteome</keyword>
<dbReference type="RefSeq" id="WP_207991051.1">
    <property type="nucleotide sequence ID" value="NZ_JAGBKM010000010.1"/>
</dbReference>